<protein>
    <submittedName>
        <fullName evidence="3">TIR domain-containing protein</fullName>
    </submittedName>
</protein>
<proteinExistence type="predicted"/>
<evidence type="ECO:0000256" key="1">
    <source>
        <dbReference type="SAM" id="MobiDB-lite"/>
    </source>
</evidence>
<evidence type="ECO:0000259" key="2">
    <source>
        <dbReference type="Pfam" id="PF13676"/>
    </source>
</evidence>
<dbReference type="EMBL" id="FOEP01000013">
    <property type="protein sequence ID" value="SEQ78430.1"/>
    <property type="molecule type" value="Genomic_DNA"/>
</dbReference>
<reference evidence="3 4" key="1">
    <citation type="submission" date="2016-10" db="EMBL/GenBank/DDBJ databases">
        <authorList>
            <person name="de Groot N.N."/>
        </authorList>
    </citation>
    <scope>NUCLEOTIDE SEQUENCE [LARGE SCALE GENOMIC DNA]</scope>
    <source>
        <strain evidence="3 4">DSM 22007</strain>
    </source>
</reference>
<accession>A0A1H9IV13</accession>
<evidence type="ECO:0000313" key="4">
    <source>
        <dbReference type="Proteomes" id="UP000198634"/>
    </source>
</evidence>
<dbReference type="OrthoDB" id="9806903at2"/>
<dbReference type="InterPro" id="IPR000157">
    <property type="entry name" value="TIR_dom"/>
</dbReference>
<dbReference type="RefSeq" id="WP_090270687.1">
    <property type="nucleotide sequence ID" value="NZ_FOEP01000013.1"/>
</dbReference>
<organism evidence="3 4">
    <name type="scientific">Thalassovita taeanensis</name>
    <dbReference type="NCBI Taxonomy" id="657014"/>
    <lineage>
        <taxon>Bacteria</taxon>
        <taxon>Pseudomonadati</taxon>
        <taxon>Pseudomonadota</taxon>
        <taxon>Alphaproteobacteria</taxon>
        <taxon>Rhodobacterales</taxon>
        <taxon>Roseobacteraceae</taxon>
        <taxon>Thalassovita</taxon>
    </lineage>
</organism>
<feature type="domain" description="TIR" evidence="2">
    <location>
        <begin position="196"/>
        <end position="312"/>
    </location>
</feature>
<feature type="compositionally biased region" description="Acidic residues" evidence="1">
    <location>
        <begin position="617"/>
        <end position="627"/>
    </location>
</feature>
<keyword evidence="4" id="KW-1185">Reference proteome</keyword>
<gene>
    <name evidence="3" type="ORF">SAMN04488092_11329</name>
</gene>
<dbReference type="GO" id="GO:0007165">
    <property type="term" value="P:signal transduction"/>
    <property type="evidence" value="ECO:0007669"/>
    <property type="project" value="InterPro"/>
</dbReference>
<feature type="region of interest" description="Disordered" evidence="1">
    <location>
        <begin position="610"/>
        <end position="639"/>
    </location>
</feature>
<dbReference type="STRING" id="657014.SAMN04488092_11329"/>
<evidence type="ECO:0000313" key="3">
    <source>
        <dbReference type="EMBL" id="SEQ78430.1"/>
    </source>
</evidence>
<sequence length="639" mass="71865">MSFSFPSLSPSQFEAISADLIGRDISVRFEQFGAGPDGGMDGRHAKGPDLTILQAKNYEGSGFSQLTRVLRKERATIDKLVPNRYILSTSVSMTPTKKTQLMEIIGPSLLEPGDIYGKEDIEALLRNHPDVLEAHPELWQASATVLETVLNRTLDKRSKRAQPPTILSSLLPRAGSDPGSTKEAARDVLFILGTRPADDQFILWLGPKLEALGYRVFSELMTLEPGDRWRKEVYRALEHRAVKVLVPTSPATRQDDGLMDVIDKAGEVAKVLEDPRFVIPLRMEEGSRIEGLRDAVPVDFSRGWGRGLERLVSALHRQKIPCKIEDIVVASQWDEFRTQRAIPLVREPEQLTSNWLSIVEMPDEIHYYDAVGSLREDALKRRISRLSYPAVQHGRSLIAFADPKDIEDSFEGVASLRLRASVSVTKFVEEGFPDVDLRARDASNMMTHLIRDSWERLCRDRGMISYAYSGAEGFHISSEQAANGHRVPWGRQGGGRRSSMLRNVARKHVWKYGVTALPRLWPFWHVRLKARVLFAEDNGTPEGKSVDDPKKMHRLRRSGCKGWRNKQWHGRLLAFLEIMSMDSAYIRVPLAPGQNMLLSSEPVLFTSPVSTSMPDVLDADGEEDDESTLGRPEVEEEEA</sequence>
<name>A0A1H9IV13_9RHOB</name>
<dbReference type="Pfam" id="PF13676">
    <property type="entry name" value="TIR_2"/>
    <property type="match status" value="1"/>
</dbReference>
<dbReference type="Proteomes" id="UP000198634">
    <property type="component" value="Unassembled WGS sequence"/>
</dbReference>
<dbReference type="AlphaFoldDB" id="A0A1H9IV13"/>